<dbReference type="Pfam" id="PF00400">
    <property type="entry name" value="WD40"/>
    <property type="match status" value="5"/>
</dbReference>
<feature type="domain" description="Band 7" evidence="9">
    <location>
        <begin position="653"/>
        <end position="813"/>
    </location>
</feature>
<feature type="repeat" description="WD" evidence="6">
    <location>
        <begin position="359"/>
        <end position="400"/>
    </location>
</feature>
<keyword evidence="4" id="KW-0449">Lipoprotein</keyword>
<dbReference type="Proteomes" id="UP000026962">
    <property type="component" value="Chromosome 10"/>
</dbReference>
<dbReference type="InterPro" id="IPR001680">
    <property type="entry name" value="WD40_rpt"/>
</dbReference>
<dbReference type="InterPro" id="IPR036013">
    <property type="entry name" value="Band_7/SPFH_dom_sf"/>
</dbReference>
<dbReference type="PANTHER" id="PTHR16017:SF0">
    <property type="entry name" value="WD REPEAT-CONTAINING PROTEIN 70"/>
    <property type="match status" value="1"/>
</dbReference>
<evidence type="ECO:0000259" key="9">
    <source>
        <dbReference type="SMART" id="SM00244"/>
    </source>
</evidence>
<dbReference type="eggNOG" id="KOG2620">
    <property type="taxonomic scope" value="Eukaryota"/>
</dbReference>
<dbReference type="SUPFAM" id="SSF117892">
    <property type="entry name" value="Band 7/SPFH domain"/>
    <property type="match status" value="1"/>
</dbReference>
<keyword evidence="3" id="KW-0677">Repeat</keyword>
<keyword evidence="11" id="KW-1185">Reference proteome</keyword>
<dbReference type="CDD" id="cd00200">
    <property type="entry name" value="WD40"/>
    <property type="match status" value="1"/>
</dbReference>
<feature type="region of interest" description="Disordered" evidence="8">
    <location>
        <begin position="532"/>
        <end position="556"/>
    </location>
</feature>
<keyword evidence="7" id="KW-0175">Coiled coil</keyword>
<dbReference type="InterPro" id="IPR015943">
    <property type="entry name" value="WD40/YVTN_repeat-like_dom_sf"/>
</dbReference>
<feature type="compositionally biased region" description="Pro residues" evidence="8">
    <location>
        <begin position="66"/>
        <end position="75"/>
    </location>
</feature>
<feature type="compositionally biased region" description="Acidic residues" evidence="8">
    <location>
        <begin position="122"/>
        <end position="149"/>
    </location>
</feature>
<evidence type="ECO:0000256" key="5">
    <source>
        <dbReference type="ARBA" id="ARBA00059165"/>
    </source>
</evidence>
<dbReference type="InterPro" id="IPR019775">
    <property type="entry name" value="WD40_repeat_CS"/>
</dbReference>
<dbReference type="Gene3D" id="3.30.479.30">
    <property type="entry name" value="Band 7 domain"/>
    <property type="match status" value="1"/>
</dbReference>
<evidence type="ECO:0000256" key="8">
    <source>
        <dbReference type="SAM" id="MobiDB-lite"/>
    </source>
</evidence>
<name>A0A0E0M8E8_ORYPU</name>
<dbReference type="PANTHER" id="PTHR16017">
    <property type="entry name" value="GASTRULATION DEFECTIVE PROTEIN 1-RELATED"/>
    <property type="match status" value="1"/>
</dbReference>
<evidence type="ECO:0000256" key="1">
    <source>
        <dbReference type="ARBA" id="ARBA00022574"/>
    </source>
</evidence>
<dbReference type="GO" id="GO:0035861">
    <property type="term" value="C:site of double-strand break"/>
    <property type="evidence" value="ECO:0007669"/>
    <property type="project" value="TreeGrafter"/>
</dbReference>
<evidence type="ECO:0000313" key="11">
    <source>
        <dbReference type="Proteomes" id="UP000026962"/>
    </source>
</evidence>
<feature type="region of interest" description="Disordered" evidence="8">
    <location>
        <begin position="20"/>
        <end position="157"/>
    </location>
</feature>
<dbReference type="GO" id="GO:0005634">
    <property type="term" value="C:nucleus"/>
    <property type="evidence" value="ECO:0007669"/>
    <property type="project" value="TreeGrafter"/>
</dbReference>
<organism evidence="10">
    <name type="scientific">Oryza punctata</name>
    <name type="common">Red rice</name>
    <dbReference type="NCBI Taxonomy" id="4537"/>
    <lineage>
        <taxon>Eukaryota</taxon>
        <taxon>Viridiplantae</taxon>
        <taxon>Streptophyta</taxon>
        <taxon>Embryophyta</taxon>
        <taxon>Tracheophyta</taxon>
        <taxon>Spermatophyta</taxon>
        <taxon>Magnoliopsida</taxon>
        <taxon>Liliopsida</taxon>
        <taxon>Poales</taxon>
        <taxon>Poaceae</taxon>
        <taxon>BOP clade</taxon>
        <taxon>Oryzoideae</taxon>
        <taxon>Oryzeae</taxon>
        <taxon>Oryzinae</taxon>
        <taxon>Oryza</taxon>
    </lineage>
</organism>
<evidence type="ECO:0000313" key="10">
    <source>
        <dbReference type="EnsemblPlants" id="OPUNC10G10740.1"/>
    </source>
</evidence>
<dbReference type="FunFam" id="3.30.479.30:FF:000013">
    <property type="entry name" value="Hypersensitive-induced response protein 1"/>
    <property type="match status" value="1"/>
</dbReference>
<accession>A0A0E0M8E8</accession>
<dbReference type="InterPro" id="IPR001107">
    <property type="entry name" value="Band_7"/>
</dbReference>
<evidence type="ECO:0000256" key="2">
    <source>
        <dbReference type="ARBA" id="ARBA00022707"/>
    </source>
</evidence>
<dbReference type="STRING" id="4537.A0A0E0M8E8"/>
<dbReference type="InterPro" id="IPR020472">
    <property type="entry name" value="WD40_PAC1"/>
</dbReference>
<dbReference type="Pfam" id="PF01145">
    <property type="entry name" value="Band_7"/>
    <property type="match status" value="1"/>
</dbReference>
<comment type="function">
    <text evidence="5">Positive regulator of hypersensitive response (HR)-like cell death. May be involved in potassium ion channel regulation.</text>
</comment>
<dbReference type="Gene3D" id="2.130.10.10">
    <property type="entry name" value="YVTN repeat-like/Quinoprotein amine dehydrogenase"/>
    <property type="match status" value="2"/>
</dbReference>
<evidence type="ECO:0000256" key="3">
    <source>
        <dbReference type="ARBA" id="ARBA00022737"/>
    </source>
</evidence>
<feature type="compositionally biased region" description="Basic and acidic residues" evidence="8">
    <location>
        <begin position="540"/>
        <end position="554"/>
    </location>
</feature>
<proteinExistence type="predicted"/>
<dbReference type="PROSITE" id="PS50082">
    <property type="entry name" value="WD_REPEATS_2"/>
    <property type="match status" value="4"/>
</dbReference>
<feature type="compositionally biased region" description="Low complexity" evidence="8">
    <location>
        <begin position="45"/>
        <end position="57"/>
    </location>
</feature>
<dbReference type="PROSITE" id="PS50294">
    <property type="entry name" value="WD_REPEATS_REGION"/>
    <property type="match status" value="3"/>
</dbReference>
<keyword evidence="1 6" id="KW-0853">WD repeat</keyword>
<feature type="repeat" description="WD" evidence="6">
    <location>
        <begin position="320"/>
        <end position="349"/>
    </location>
</feature>
<dbReference type="InterPro" id="IPR036322">
    <property type="entry name" value="WD40_repeat_dom_sf"/>
</dbReference>
<dbReference type="eggNOG" id="KOG0772">
    <property type="taxonomic scope" value="Eukaryota"/>
</dbReference>
<dbReference type="CDD" id="cd03407">
    <property type="entry name" value="SPFH_like_u4"/>
    <property type="match status" value="1"/>
</dbReference>
<evidence type="ECO:0000256" key="4">
    <source>
        <dbReference type="ARBA" id="ARBA00023288"/>
    </source>
</evidence>
<reference evidence="10" key="1">
    <citation type="submission" date="2015-04" db="UniProtKB">
        <authorList>
            <consortium name="EnsemblPlants"/>
        </authorList>
    </citation>
    <scope>IDENTIFICATION</scope>
</reference>
<dbReference type="EnsemblPlants" id="OPUNC10G10740.1">
    <property type="protein sequence ID" value="OPUNC10G10740.1"/>
    <property type="gene ID" value="OPUNC10G10740"/>
</dbReference>
<feature type="coiled-coil region" evidence="7">
    <location>
        <begin position="805"/>
        <end position="838"/>
    </location>
</feature>
<sequence length="933" mass="103228">MADGGEMDEEAMRAFFPMSFGKAPTRAGGAASAHASTLRRPPQNPSAKPSASAAAAAADDDDGPMVGPPRPPPQPAGEDEEEGGGVMIGPPRPPPRSSPRGEGDDADGGMIGPPRPPPVKDVDEEDEDDEDDDDDDDGDDSEDEMEDDGERYNRIPLSNEVVLRGHTKVVSALAVDHTGSRVLSGSYDYTVRMYDFQGMNSKLQSFRQLEPFEGHQVRSLSWSPTSDRFLCVTGSAQAKIYDRDGLTLGEFIKGDMYIRDLKNTKGHISGLTGGEWNPKSKETILTSSEDGSIRLWDVSDFKSQKQVIKPKLARPMRIPVTSCAWDHEGKRIVGGIGDGSIQLWTVKTGWGSRPDIHVEKTHTEDITGVKFSTDGQILLSRSMDSTLKIWDLRKMKTPLKVFEDLPNHYAETNAAFSPDEQLIFTGTSIEKDGENGGLLCFFDRKKLELVSRVGISPQYSVIRCLWHPRINQVFATVGDKKEGGTHILYDPSISQRGALVCVGRAPRKKSVDDFEVQPVIHNPHALPLFRDQPSRKRQREKILKDPLKSHKPEAPEGGLIKETWMDEDPREAILKYADAAEKDPKFIAPAYSQTQPKPLFAESYWGQQIARMSEKYNYIENNNEWVLGKEAENKPPMAYIKMGKLVAAIGKLLCCVQVNQSTVGIKERFGKYEEVLDPGCHCVPWIIGSRVAGELTLRLRQLDVRCETKTKDNVFVTVVASIQYRAMEDKASDAYYKLSNPKSQIQSYVFDVIRASIPKLELDDAFLQKNEIARAVEEELEKAMFAYGYEIVQTLIVDIEPDEKVKRAMNEINAAARLRVAANEKAEAEKIIQIKRAEGEAEAKYLSGLGIARQRQAIVDGLRDSVLGFSGNVPGTSAKDVMDLVLLTQYFDTMKEIGSTSKSSAIFLPHGPGAVADIASQIRDGCLQAHQTK</sequence>
<feature type="repeat" description="WD" evidence="6">
    <location>
        <begin position="264"/>
        <end position="306"/>
    </location>
</feature>
<dbReference type="HOGENOM" id="CLU_014033_0_0_1"/>
<evidence type="ECO:0000256" key="7">
    <source>
        <dbReference type="SAM" id="Coils"/>
    </source>
</evidence>
<reference evidence="10" key="2">
    <citation type="submission" date="2018-05" db="EMBL/GenBank/DDBJ databases">
        <title>OpunRS2 (Oryza punctata Reference Sequence Version 2).</title>
        <authorList>
            <person name="Zhang J."/>
            <person name="Kudrna D."/>
            <person name="Lee S."/>
            <person name="Talag J."/>
            <person name="Welchert J."/>
            <person name="Wing R.A."/>
        </authorList>
    </citation>
    <scope>NUCLEOTIDE SEQUENCE [LARGE SCALE GENOMIC DNA]</scope>
</reference>
<protein>
    <recommendedName>
        <fullName evidence="9">Band 7 domain-containing protein</fullName>
    </recommendedName>
</protein>
<dbReference type="PROSITE" id="PS00678">
    <property type="entry name" value="WD_REPEATS_1"/>
    <property type="match status" value="1"/>
</dbReference>
<dbReference type="SMART" id="SM00320">
    <property type="entry name" value="WD40"/>
    <property type="match status" value="5"/>
</dbReference>
<dbReference type="PRINTS" id="PR00320">
    <property type="entry name" value="GPROTEINBRPT"/>
</dbReference>
<dbReference type="SUPFAM" id="SSF50978">
    <property type="entry name" value="WD40 repeat-like"/>
    <property type="match status" value="1"/>
</dbReference>
<keyword evidence="2" id="KW-0519">Myristate</keyword>
<evidence type="ECO:0000256" key="6">
    <source>
        <dbReference type="PROSITE-ProRule" id="PRU00221"/>
    </source>
</evidence>
<dbReference type="AlphaFoldDB" id="A0A0E0M8E8"/>
<dbReference type="Gramene" id="OPUNC10G10740.1">
    <property type="protein sequence ID" value="OPUNC10G10740.1"/>
    <property type="gene ID" value="OPUNC10G10740"/>
</dbReference>
<dbReference type="InterPro" id="IPR051858">
    <property type="entry name" value="WD_repeat_GAD-1"/>
</dbReference>
<feature type="repeat" description="WD" evidence="6">
    <location>
        <begin position="163"/>
        <end position="197"/>
    </location>
</feature>
<dbReference type="FunFam" id="2.130.10.10:FF:000469">
    <property type="entry name" value="Nucleotide binding protein"/>
    <property type="match status" value="1"/>
</dbReference>
<dbReference type="FunFam" id="2.130.10.10:FF:000245">
    <property type="entry name" value="WD repeat-containing protein 70"/>
    <property type="match status" value="1"/>
</dbReference>
<dbReference type="SMART" id="SM00244">
    <property type="entry name" value="PHB"/>
    <property type="match status" value="1"/>
</dbReference>